<sequence length="60" mass="6474">MTAQSDDSGSRRRCRCGLDIFSPEATVAEVTRHATAKSATPPASLLYPKQVLRSRAADIL</sequence>
<evidence type="ECO:0000313" key="1">
    <source>
        <dbReference type="EMBL" id="OOK65061.1"/>
    </source>
</evidence>
<reference evidence="1 2" key="1">
    <citation type="submission" date="2017-02" db="EMBL/GenBank/DDBJ databases">
        <title>Complete genome sequences of Mycobacterium kansasii strains isolated from rhesus macaques.</title>
        <authorList>
            <person name="Panda A."/>
            <person name="Nagaraj S."/>
            <person name="Zhao X."/>
            <person name="Tettelin H."/>
            <person name="Detolla L.J."/>
        </authorList>
    </citation>
    <scope>NUCLEOTIDE SEQUENCE [LARGE SCALE GENOMIC DNA]</scope>
    <source>
        <strain evidence="1 2">11-3813</strain>
    </source>
</reference>
<proteinExistence type="predicted"/>
<organism evidence="1 2">
    <name type="scientific">Mycobacterium kansasii</name>
    <dbReference type="NCBI Taxonomy" id="1768"/>
    <lineage>
        <taxon>Bacteria</taxon>
        <taxon>Bacillati</taxon>
        <taxon>Actinomycetota</taxon>
        <taxon>Actinomycetes</taxon>
        <taxon>Mycobacteriales</taxon>
        <taxon>Mycobacteriaceae</taxon>
        <taxon>Mycobacterium</taxon>
    </lineage>
</organism>
<accession>A0A1V3WFM6</accession>
<dbReference type="EMBL" id="MVBM01000011">
    <property type="protein sequence ID" value="OOK65061.1"/>
    <property type="molecule type" value="Genomic_DNA"/>
</dbReference>
<comment type="caution">
    <text evidence="1">The sequence shown here is derived from an EMBL/GenBank/DDBJ whole genome shotgun (WGS) entry which is preliminary data.</text>
</comment>
<dbReference type="AlphaFoldDB" id="A0A1V3WFM6"/>
<protein>
    <submittedName>
        <fullName evidence="1">Uncharacterized protein</fullName>
    </submittedName>
</protein>
<gene>
    <name evidence="1" type="ORF">BZL30_8895</name>
</gene>
<dbReference type="Proteomes" id="UP000189229">
    <property type="component" value="Unassembled WGS sequence"/>
</dbReference>
<name>A0A1V3WFM6_MYCKA</name>
<evidence type="ECO:0000313" key="2">
    <source>
        <dbReference type="Proteomes" id="UP000189229"/>
    </source>
</evidence>